<evidence type="ECO:0000313" key="4">
    <source>
        <dbReference type="EMBL" id="GAO31394.1"/>
    </source>
</evidence>
<dbReference type="InterPro" id="IPR001375">
    <property type="entry name" value="Peptidase_S9_cat"/>
</dbReference>
<keyword evidence="5" id="KW-1185">Reference proteome</keyword>
<dbReference type="InterPro" id="IPR011042">
    <property type="entry name" value="6-blade_b-propeller_TolB-like"/>
</dbReference>
<dbReference type="SUPFAM" id="SSF53474">
    <property type="entry name" value="alpha/beta-Hydrolases"/>
    <property type="match status" value="1"/>
</dbReference>
<dbReference type="AlphaFoldDB" id="A0A0E9M1P1"/>
<reference evidence="4 5" key="1">
    <citation type="journal article" date="2015" name="Microbes Environ.">
        <title>Distribution and evolution of nitrogen fixation genes in the phylum bacteroidetes.</title>
        <authorList>
            <person name="Inoue J."/>
            <person name="Oshima K."/>
            <person name="Suda W."/>
            <person name="Sakamoto M."/>
            <person name="Iino T."/>
            <person name="Noda S."/>
            <person name="Hongoh Y."/>
            <person name="Hattori M."/>
            <person name="Ohkuma M."/>
        </authorList>
    </citation>
    <scope>NUCLEOTIDE SEQUENCE [LARGE SCALE GENOMIC DNA]</scope>
    <source>
        <strain evidence="4">JCM 15548</strain>
    </source>
</reference>
<dbReference type="GO" id="GO:0006508">
    <property type="term" value="P:proteolysis"/>
    <property type="evidence" value="ECO:0007669"/>
    <property type="project" value="InterPro"/>
</dbReference>
<dbReference type="Proteomes" id="UP000032900">
    <property type="component" value="Unassembled WGS sequence"/>
</dbReference>
<dbReference type="PROSITE" id="PS51257">
    <property type="entry name" value="PROKAR_LIPOPROTEIN"/>
    <property type="match status" value="1"/>
</dbReference>
<feature type="signal peptide" evidence="2">
    <location>
        <begin position="1"/>
        <end position="18"/>
    </location>
</feature>
<feature type="domain" description="Peptidase S9 prolyl oligopeptidase catalytic" evidence="3">
    <location>
        <begin position="429"/>
        <end position="643"/>
    </location>
</feature>
<evidence type="ECO:0000256" key="1">
    <source>
        <dbReference type="ARBA" id="ARBA00022801"/>
    </source>
</evidence>
<proteinExistence type="predicted"/>
<sequence>MKTLLVFLTIPLLWVLFACDMQETEAVPPLIDREVFFDDPVIAGGQISPDGAYISFLKPYEGTRNIWVKTLEAPFEEALPVSNETARPISGYFWSRDGQYLLYVMDQLGDENFNIYAIDPKEAAEGVVPEARNITNMEGVRVQIFHISKIDPDLMFVGLNNRDRAWHDLYSLKISTGELTLIRENTNRYTSWIFDHEDQLRMASRSTPDGTSELWRMDPDGETLLYSWGVLETAYPYEFTADNQHFYLVSNVGEDVNLTQLYLMDIATGEKTLVESDPENKADFGGMMISDKTLKVLFTSYNDVRNRRYFKDEAFERQFNEVKDQLGDNEISFYSPTLDERYWLVSSYSDIDPGSVYLYDSESDTLAFQYRPRPALPSDSLSHMTSITYPSSDGMEIQAFLTMPKGFGDKNLPVVVMPHGGPWARDYWGYNSYAQFLANRGYAVLQPNFRGSTGFGKTFLNAGNRQWGLLMQDDITWGVKHLIEQGIADEERVAIFGGSYGGYATLAGLAFTPDVYAAGVSFVGPSNLITLLNSVPAYWEAMRITLHTRMADPSDAEGEEWLKSQSPLFSADSIAAPLMVVQGKNDPRVIERESDQIVVALRDRGFPVEYLNAPDEGHGFARPVNNMAFVAAMEKFLATHIGGRYQESMSEEVAKRLSEISVNVDTVSVAMLEE</sequence>
<keyword evidence="1" id="KW-0378">Hydrolase</keyword>
<evidence type="ECO:0000256" key="2">
    <source>
        <dbReference type="SAM" id="SignalP"/>
    </source>
</evidence>
<evidence type="ECO:0000313" key="5">
    <source>
        <dbReference type="Proteomes" id="UP000032900"/>
    </source>
</evidence>
<keyword evidence="2" id="KW-0732">Signal</keyword>
<dbReference type="RefSeq" id="WP_062127491.1">
    <property type="nucleotide sequence ID" value="NZ_BAZW01000046.1"/>
</dbReference>
<dbReference type="PANTHER" id="PTHR42776">
    <property type="entry name" value="SERINE PEPTIDASE S9 FAMILY MEMBER"/>
    <property type="match status" value="1"/>
</dbReference>
<dbReference type="SUPFAM" id="SSF82171">
    <property type="entry name" value="DPP6 N-terminal domain-like"/>
    <property type="match status" value="1"/>
</dbReference>
<dbReference type="EMBL" id="BAZW01000046">
    <property type="protein sequence ID" value="GAO31394.1"/>
    <property type="molecule type" value="Genomic_DNA"/>
</dbReference>
<comment type="caution">
    <text evidence="4">The sequence shown here is derived from an EMBL/GenBank/DDBJ whole genome shotgun (WGS) entry which is preliminary data.</text>
</comment>
<dbReference type="Pfam" id="PF00326">
    <property type="entry name" value="Peptidase_S9"/>
    <property type="match status" value="1"/>
</dbReference>
<protein>
    <submittedName>
        <fullName evidence="4">Dipeptidyl anminopeptidase</fullName>
    </submittedName>
</protein>
<dbReference type="Gene3D" id="2.120.10.30">
    <property type="entry name" value="TolB, C-terminal domain"/>
    <property type="match status" value="2"/>
</dbReference>
<name>A0A0E9M1P1_9BACT</name>
<gene>
    <name evidence="4" type="ORF">JCM15548_13750</name>
</gene>
<dbReference type="GO" id="GO:0004252">
    <property type="term" value="F:serine-type endopeptidase activity"/>
    <property type="evidence" value="ECO:0007669"/>
    <property type="project" value="TreeGrafter"/>
</dbReference>
<dbReference type="InterPro" id="IPR029058">
    <property type="entry name" value="AB_hydrolase_fold"/>
</dbReference>
<organism evidence="4 5">
    <name type="scientific">Geofilum rubicundum JCM 15548</name>
    <dbReference type="NCBI Taxonomy" id="1236989"/>
    <lineage>
        <taxon>Bacteria</taxon>
        <taxon>Pseudomonadati</taxon>
        <taxon>Bacteroidota</taxon>
        <taxon>Bacteroidia</taxon>
        <taxon>Marinilabiliales</taxon>
        <taxon>Marinilabiliaceae</taxon>
        <taxon>Geofilum</taxon>
    </lineage>
</organism>
<dbReference type="OrthoDB" id="9801421at2"/>
<accession>A0A0E9M1P1</accession>
<dbReference type="STRING" id="1236989.JCM15548_13750"/>
<evidence type="ECO:0000259" key="3">
    <source>
        <dbReference type="Pfam" id="PF00326"/>
    </source>
</evidence>
<dbReference type="Gene3D" id="3.40.50.1820">
    <property type="entry name" value="alpha/beta hydrolase"/>
    <property type="match status" value="1"/>
</dbReference>
<dbReference type="PANTHER" id="PTHR42776:SF27">
    <property type="entry name" value="DIPEPTIDYL PEPTIDASE FAMILY MEMBER 6"/>
    <property type="match status" value="1"/>
</dbReference>
<feature type="chain" id="PRO_5002428736" evidence="2">
    <location>
        <begin position="19"/>
        <end position="674"/>
    </location>
</feature>